<evidence type="ECO:0000256" key="1">
    <source>
        <dbReference type="SAM" id="MobiDB-lite"/>
    </source>
</evidence>
<keyword evidence="2" id="KW-0472">Membrane</keyword>
<protein>
    <submittedName>
        <fullName evidence="3">Uncharacterized protein</fullName>
    </submittedName>
</protein>
<gene>
    <name evidence="3" type="ORF">B0H66DRAFT_274439</name>
</gene>
<reference evidence="3" key="1">
    <citation type="journal article" date="2023" name="Mol. Phylogenet. Evol.">
        <title>Genome-scale phylogeny and comparative genomics of the fungal order Sordariales.</title>
        <authorList>
            <person name="Hensen N."/>
            <person name="Bonometti L."/>
            <person name="Westerberg I."/>
            <person name="Brannstrom I.O."/>
            <person name="Guillou S."/>
            <person name="Cros-Aarteil S."/>
            <person name="Calhoun S."/>
            <person name="Haridas S."/>
            <person name="Kuo A."/>
            <person name="Mondo S."/>
            <person name="Pangilinan J."/>
            <person name="Riley R."/>
            <person name="LaButti K."/>
            <person name="Andreopoulos B."/>
            <person name="Lipzen A."/>
            <person name="Chen C."/>
            <person name="Yan M."/>
            <person name="Daum C."/>
            <person name="Ng V."/>
            <person name="Clum A."/>
            <person name="Steindorff A."/>
            <person name="Ohm R.A."/>
            <person name="Martin F."/>
            <person name="Silar P."/>
            <person name="Natvig D.O."/>
            <person name="Lalanne C."/>
            <person name="Gautier V."/>
            <person name="Ament-Velasquez S.L."/>
            <person name="Kruys A."/>
            <person name="Hutchinson M.I."/>
            <person name="Powell A.J."/>
            <person name="Barry K."/>
            <person name="Miller A.N."/>
            <person name="Grigoriev I.V."/>
            <person name="Debuchy R."/>
            <person name="Gladieux P."/>
            <person name="Hiltunen Thoren M."/>
            <person name="Johannesson H."/>
        </authorList>
    </citation>
    <scope>NUCLEOTIDE SEQUENCE</scope>
    <source>
        <strain evidence="3">CBS 118394</strain>
    </source>
</reference>
<proteinExistence type="predicted"/>
<keyword evidence="4" id="KW-1185">Reference proteome</keyword>
<evidence type="ECO:0000313" key="4">
    <source>
        <dbReference type="Proteomes" id="UP001283341"/>
    </source>
</evidence>
<feature type="compositionally biased region" description="Low complexity" evidence="1">
    <location>
        <begin position="10"/>
        <end position="22"/>
    </location>
</feature>
<sequence>MVTKATHEPASAYASSSSSSMSGPLYSNAILARQFSSFPLIILLYTAATPFSPFSWALGEISGTFLFDRLLAGLVLFCAFYFQWRIASLRSSVIISIPVAGGTTIRNGRVEHATSTPLWVWRTHEYWHFAMSEAVLLVLAEWGPSESLRRVVVSVVIAALWAIGFAATPESYKRWAWTHIKAYLFVLVLDELRNIAWGGNGGGRRRRQARW</sequence>
<accession>A0AAE0M241</accession>
<dbReference type="AlphaFoldDB" id="A0AAE0M241"/>
<feature type="region of interest" description="Disordered" evidence="1">
    <location>
        <begin position="1"/>
        <end position="22"/>
    </location>
</feature>
<name>A0AAE0M241_9PEZI</name>
<evidence type="ECO:0000313" key="3">
    <source>
        <dbReference type="EMBL" id="KAK3315978.1"/>
    </source>
</evidence>
<comment type="caution">
    <text evidence="3">The sequence shown here is derived from an EMBL/GenBank/DDBJ whole genome shotgun (WGS) entry which is preliminary data.</text>
</comment>
<evidence type="ECO:0000256" key="2">
    <source>
        <dbReference type="SAM" id="Phobius"/>
    </source>
</evidence>
<feature type="transmembrane region" description="Helical" evidence="2">
    <location>
        <begin position="66"/>
        <end position="84"/>
    </location>
</feature>
<dbReference type="EMBL" id="JAUEDM010000005">
    <property type="protein sequence ID" value="KAK3315978.1"/>
    <property type="molecule type" value="Genomic_DNA"/>
</dbReference>
<keyword evidence="2" id="KW-1133">Transmembrane helix</keyword>
<feature type="transmembrane region" description="Helical" evidence="2">
    <location>
        <begin position="151"/>
        <end position="168"/>
    </location>
</feature>
<reference evidence="3" key="2">
    <citation type="submission" date="2023-06" db="EMBL/GenBank/DDBJ databases">
        <authorList>
            <consortium name="Lawrence Berkeley National Laboratory"/>
            <person name="Haridas S."/>
            <person name="Hensen N."/>
            <person name="Bonometti L."/>
            <person name="Westerberg I."/>
            <person name="Brannstrom I.O."/>
            <person name="Guillou S."/>
            <person name="Cros-Aarteil S."/>
            <person name="Calhoun S."/>
            <person name="Kuo A."/>
            <person name="Mondo S."/>
            <person name="Pangilinan J."/>
            <person name="Riley R."/>
            <person name="Labutti K."/>
            <person name="Andreopoulos B."/>
            <person name="Lipzen A."/>
            <person name="Chen C."/>
            <person name="Yanf M."/>
            <person name="Daum C."/>
            <person name="Ng V."/>
            <person name="Clum A."/>
            <person name="Steindorff A."/>
            <person name="Ohm R."/>
            <person name="Martin F."/>
            <person name="Silar P."/>
            <person name="Natvig D."/>
            <person name="Lalanne C."/>
            <person name="Gautier V."/>
            <person name="Ament-Velasquez S.L."/>
            <person name="Kruys A."/>
            <person name="Hutchinson M.I."/>
            <person name="Powell A.J."/>
            <person name="Barry K."/>
            <person name="Miller A.N."/>
            <person name="Grigoriev I.V."/>
            <person name="Debuchy R."/>
            <person name="Gladieux P."/>
            <person name="Thoren M.H."/>
            <person name="Johannesson H."/>
        </authorList>
    </citation>
    <scope>NUCLEOTIDE SEQUENCE</scope>
    <source>
        <strain evidence="3">CBS 118394</strain>
    </source>
</reference>
<organism evidence="3 4">
    <name type="scientific">Apodospora peruviana</name>
    <dbReference type="NCBI Taxonomy" id="516989"/>
    <lineage>
        <taxon>Eukaryota</taxon>
        <taxon>Fungi</taxon>
        <taxon>Dikarya</taxon>
        <taxon>Ascomycota</taxon>
        <taxon>Pezizomycotina</taxon>
        <taxon>Sordariomycetes</taxon>
        <taxon>Sordariomycetidae</taxon>
        <taxon>Sordariales</taxon>
        <taxon>Lasiosphaeriaceae</taxon>
        <taxon>Apodospora</taxon>
    </lineage>
</organism>
<keyword evidence="2" id="KW-0812">Transmembrane</keyword>
<dbReference type="Proteomes" id="UP001283341">
    <property type="component" value="Unassembled WGS sequence"/>
</dbReference>